<evidence type="ECO:0000259" key="2">
    <source>
        <dbReference type="Pfam" id="PF22834"/>
    </source>
</evidence>
<dbReference type="PANTHER" id="PTHR34531">
    <property type="entry name" value="ZGC:153352"/>
    <property type="match status" value="1"/>
</dbReference>
<organism evidence="3 4">
    <name type="scientific">Salvator merianae</name>
    <name type="common">Argentine black and white tegu</name>
    <name type="synonym">Tupinambis merianae</name>
    <dbReference type="NCBI Taxonomy" id="96440"/>
    <lineage>
        <taxon>Eukaryota</taxon>
        <taxon>Metazoa</taxon>
        <taxon>Chordata</taxon>
        <taxon>Craniata</taxon>
        <taxon>Vertebrata</taxon>
        <taxon>Euteleostomi</taxon>
        <taxon>Lepidosauria</taxon>
        <taxon>Squamata</taxon>
        <taxon>Bifurcata</taxon>
        <taxon>Unidentata</taxon>
        <taxon>Episquamata</taxon>
        <taxon>Laterata</taxon>
        <taxon>Teiioidea</taxon>
        <taxon>Teiidae</taxon>
        <taxon>Salvator</taxon>
    </lineage>
</organism>
<dbReference type="InterPro" id="IPR053901">
    <property type="entry name" value="C5orf34-like"/>
</dbReference>
<name>A0A8D0E0Z8_SALMN</name>
<dbReference type="Proteomes" id="UP000694421">
    <property type="component" value="Unplaced"/>
</dbReference>
<dbReference type="AlphaFoldDB" id="A0A8D0E0Z8"/>
<dbReference type="GeneTree" id="ENSGT00950000184497"/>
<dbReference type="OMA" id="HAIFNDG"/>
<evidence type="ECO:0000313" key="3">
    <source>
        <dbReference type="Ensembl" id="ENSSMRP00000024368.1"/>
    </source>
</evidence>
<dbReference type="InterPro" id="IPR053900">
    <property type="entry name" value="C5orf34-like_dom"/>
</dbReference>
<protein>
    <submittedName>
        <fullName evidence="3">Uncharacterized protein</fullName>
    </submittedName>
</protein>
<feature type="domain" description="C5orf34-like" evidence="2">
    <location>
        <begin position="1"/>
        <end position="69"/>
    </location>
</feature>
<reference evidence="3" key="2">
    <citation type="submission" date="2025-09" db="UniProtKB">
        <authorList>
            <consortium name="Ensembl"/>
        </authorList>
    </citation>
    <scope>IDENTIFICATION</scope>
</reference>
<feature type="domain" description="C5orf34-like C-terminal" evidence="1">
    <location>
        <begin position="101"/>
        <end position="178"/>
    </location>
</feature>
<dbReference type="Pfam" id="PF15016">
    <property type="entry name" value="C5orf34_C"/>
    <property type="match status" value="1"/>
</dbReference>
<keyword evidence="4" id="KW-1185">Reference proteome</keyword>
<accession>A0A8D0E0Z8</accession>
<sequence length="223" mass="25399">MSCIEIYPGDGSVFRSEGSFWGKYFTRYCIQKRTRHREETMYSVSSLPPDTPGSSYSVWAIISEAIRILQHNLGNMLSLTHNYNICCWKMAVSKTPNILPIPVAEKIIPNVGRFFAYSDGKVHAIFNDGIALNMMWDFSPCSGKSQVSLIRCWFKLTSPEGAYQLLEMDHPGLYERYFSVFLIPLQNCLFISLISHISSKELKIAHNVFLSSILFSQQSCEVI</sequence>
<dbReference type="Pfam" id="PF22834">
    <property type="entry name" value="Polo_box_4"/>
    <property type="match status" value="1"/>
</dbReference>
<evidence type="ECO:0000313" key="4">
    <source>
        <dbReference type="Proteomes" id="UP000694421"/>
    </source>
</evidence>
<dbReference type="Ensembl" id="ENSSMRT00000028553.1">
    <property type="protein sequence ID" value="ENSSMRP00000024368.1"/>
    <property type="gene ID" value="ENSSMRG00000018893.1"/>
</dbReference>
<evidence type="ECO:0000259" key="1">
    <source>
        <dbReference type="Pfam" id="PF15016"/>
    </source>
</evidence>
<proteinExistence type="predicted"/>
<dbReference type="InterPro" id="IPR027865">
    <property type="entry name" value="C5orf34-like_C"/>
</dbReference>
<reference evidence="3" key="1">
    <citation type="submission" date="2025-08" db="UniProtKB">
        <authorList>
            <consortium name="Ensembl"/>
        </authorList>
    </citation>
    <scope>IDENTIFICATION</scope>
</reference>
<dbReference type="PANTHER" id="PTHR34531:SF1">
    <property type="entry name" value="CHROMOSOME 5 OPEN READING FRAME 34"/>
    <property type="match status" value="1"/>
</dbReference>